<dbReference type="InterPro" id="IPR036890">
    <property type="entry name" value="HATPase_C_sf"/>
</dbReference>
<dbReference type="InterPro" id="IPR025201">
    <property type="entry name" value="KdpD_TM"/>
</dbReference>
<evidence type="ECO:0000256" key="6">
    <source>
        <dbReference type="ARBA" id="ARBA00022692"/>
    </source>
</evidence>
<proteinExistence type="predicted"/>
<dbReference type="CDD" id="cd00130">
    <property type="entry name" value="PAS"/>
    <property type="match status" value="1"/>
</dbReference>
<dbReference type="SUPFAM" id="SSF55785">
    <property type="entry name" value="PYP-like sensor domain (PAS domain)"/>
    <property type="match status" value="1"/>
</dbReference>
<dbReference type="Pfam" id="PF13493">
    <property type="entry name" value="DUF4118"/>
    <property type="match status" value="1"/>
</dbReference>
<dbReference type="InterPro" id="IPR035965">
    <property type="entry name" value="PAS-like_dom_sf"/>
</dbReference>
<keyword evidence="11" id="KW-0902">Two-component regulatory system</keyword>
<dbReference type="Proteomes" id="UP000198606">
    <property type="component" value="Unassembled WGS sequence"/>
</dbReference>
<feature type="domain" description="Histidine kinase" evidence="17">
    <location>
        <begin position="297"/>
        <end position="520"/>
    </location>
</feature>
<dbReference type="InterPro" id="IPR038318">
    <property type="entry name" value="KdpD_sf"/>
</dbReference>
<dbReference type="EMBL" id="FNDG01000005">
    <property type="protein sequence ID" value="SDH52504.1"/>
    <property type="molecule type" value="Genomic_DNA"/>
</dbReference>
<gene>
    <name evidence="19" type="ORF">SAMN05216588_105132</name>
</gene>
<dbReference type="SUPFAM" id="SSF55874">
    <property type="entry name" value="ATPase domain of HSP90 chaperone/DNA topoisomerase II/histidine kinase"/>
    <property type="match status" value="1"/>
</dbReference>
<evidence type="ECO:0000256" key="16">
    <source>
        <dbReference type="SAM" id="Phobius"/>
    </source>
</evidence>
<feature type="coiled-coil region" evidence="14">
    <location>
        <begin position="138"/>
        <end position="165"/>
    </location>
</feature>
<evidence type="ECO:0000256" key="2">
    <source>
        <dbReference type="ARBA" id="ARBA00004141"/>
    </source>
</evidence>
<dbReference type="InterPro" id="IPR004358">
    <property type="entry name" value="Sig_transdc_His_kin-like_C"/>
</dbReference>
<sequence>MPGNGSRPRNPTTPFARLAPLECCLTRFPSWITGPVRRLANRRLGRPARYAGAVILVVLCCALRAQLPSTALPYLFFIPGLMVCGFSFGVGPSILGCTLAVLAAQYFFIGPLGFESDLTSWINSVSFGLVTFAMAAVCALFRKNLDTLNSLNQHLEEEVERRTQERDGIWSVSPDLICTLSASGELLAMNPAWQVETGWSEEELKAGVFSRLIGPEQLSEALGRLNRQPIIELDTQGVRSDGQQLHLNWRIACRPGQLLAVARDITLFKERQDALEQVRSQLQQSQKMEAIGQLTGGLAHDFNNLLTVISGSLEMLQQRVTEGRSGELQRYLTLAQTASERAASLTHRLLAYARRQPLTSKVVDPARLILEMKELISRTLTPRIELQLLAPEKPVLCQCDPHQLENAILNLCINARDAMPLGGHLQLEVSLTHIDSGKGKPGLSAGDYVLIRVRDTGSGMPASVVERAFDPFFTTKPLGSGTGLGLSMVYGFARQSAGEAQISSQVSKGTTVSLLLPAHPGEMPSPSPSAAPARQAPARSQGTVMIVDDEAAIRDLASETLTDVGFHVIKAATAADALQRLDSLADLDLLVTDIGLAGVTGGDALARAAVEANPGLKVLFISGFSESAAPTASFQEGQARLLFKPFSMGEFKATVEQLLESR</sequence>
<keyword evidence="5" id="KW-0808">Transferase</keyword>
<evidence type="ECO:0000256" key="14">
    <source>
        <dbReference type="SAM" id="Coils"/>
    </source>
</evidence>
<evidence type="ECO:0000256" key="3">
    <source>
        <dbReference type="ARBA" id="ARBA00012438"/>
    </source>
</evidence>
<evidence type="ECO:0000259" key="17">
    <source>
        <dbReference type="PROSITE" id="PS50109"/>
    </source>
</evidence>
<feature type="modified residue" description="4-aspartylphosphate" evidence="13">
    <location>
        <position position="593"/>
    </location>
</feature>
<dbReference type="SUPFAM" id="SSF47384">
    <property type="entry name" value="Homodimeric domain of signal transducing histidine kinase"/>
    <property type="match status" value="1"/>
</dbReference>
<dbReference type="Gene3D" id="3.30.565.10">
    <property type="entry name" value="Histidine kinase-like ATPase, C-terminal domain"/>
    <property type="match status" value="1"/>
</dbReference>
<evidence type="ECO:0000256" key="7">
    <source>
        <dbReference type="ARBA" id="ARBA00022741"/>
    </source>
</evidence>
<keyword evidence="10 16" id="KW-1133">Transmembrane helix</keyword>
<dbReference type="InterPro" id="IPR001789">
    <property type="entry name" value="Sig_transdc_resp-reg_receiver"/>
</dbReference>
<evidence type="ECO:0000313" key="19">
    <source>
        <dbReference type="EMBL" id="SDH52504.1"/>
    </source>
</evidence>
<dbReference type="PRINTS" id="PR00344">
    <property type="entry name" value="BCTRLSENSOR"/>
</dbReference>
<feature type="transmembrane region" description="Helical" evidence="16">
    <location>
        <begin position="95"/>
        <end position="114"/>
    </location>
</feature>
<feature type="domain" description="Response regulatory" evidence="18">
    <location>
        <begin position="543"/>
        <end position="659"/>
    </location>
</feature>
<dbReference type="InterPro" id="IPR011006">
    <property type="entry name" value="CheY-like_superfamily"/>
</dbReference>
<dbReference type="SMART" id="SM00388">
    <property type="entry name" value="HisKA"/>
    <property type="match status" value="1"/>
</dbReference>
<dbReference type="STRING" id="29435.SAMN05216588_105132"/>
<evidence type="ECO:0000256" key="8">
    <source>
        <dbReference type="ARBA" id="ARBA00022777"/>
    </source>
</evidence>
<dbReference type="PROSITE" id="PS50110">
    <property type="entry name" value="RESPONSE_REGULATORY"/>
    <property type="match status" value="1"/>
</dbReference>
<dbReference type="SMART" id="SM00448">
    <property type="entry name" value="REC"/>
    <property type="match status" value="1"/>
</dbReference>
<accession>A0A1G8D4R4</accession>
<dbReference type="Gene3D" id="3.40.50.2300">
    <property type="match status" value="1"/>
</dbReference>
<dbReference type="Pfam" id="PF00072">
    <property type="entry name" value="Response_reg"/>
    <property type="match status" value="1"/>
</dbReference>
<feature type="compositionally biased region" description="Low complexity" evidence="15">
    <location>
        <begin position="530"/>
        <end position="540"/>
    </location>
</feature>
<keyword evidence="4 13" id="KW-0597">Phosphoprotein</keyword>
<dbReference type="InterPro" id="IPR036097">
    <property type="entry name" value="HisK_dim/P_sf"/>
</dbReference>
<dbReference type="CDD" id="cd00082">
    <property type="entry name" value="HisKA"/>
    <property type="match status" value="1"/>
</dbReference>
<keyword evidence="8" id="KW-0418">Kinase</keyword>
<feature type="transmembrane region" description="Helical" evidence="16">
    <location>
        <begin position="47"/>
        <end position="65"/>
    </location>
</feature>
<dbReference type="PROSITE" id="PS50109">
    <property type="entry name" value="HIS_KIN"/>
    <property type="match status" value="1"/>
</dbReference>
<protein>
    <recommendedName>
        <fullName evidence="3">histidine kinase</fullName>
        <ecNumber evidence="3">2.7.13.3</ecNumber>
    </recommendedName>
</protein>
<comment type="subcellular location">
    <subcellularLocation>
        <location evidence="2">Membrane</location>
        <topology evidence="2">Multi-pass membrane protein</topology>
    </subcellularLocation>
</comment>
<keyword evidence="14" id="KW-0175">Coiled coil</keyword>
<evidence type="ECO:0000256" key="11">
    <source>
        <dbReference type="ARBA" id="ARBA00023012"/>
    </source>
</evidence>
<dbReference type="AlphaFoldDB" id="A0A1G8D4R4"/>
<evidence type="ECO:0000256" key="12">
    <source>
        <dbReference type="ARBA" id="ARBA00023136"/>
    </source>
</evidence>
<keyword evidence="9" id="KW-0067">ATP-binding</keyword>
<evidence type="ECO:0000256" key="5">
    <source>
        <dbReference type="ARBA" id="ARBA00022679"/>
    </source>
</evidence>
<dbReference type="InterPro" id="IPR003661">
    <property type="entry name" value="HisK_dim/P_dom"/>
</dbReference>
<organism evidence="19 20">
    <name type="scientific">Phytopseudomonas flavescens</name>
    <dbReference type="NCBI Taxonomy" id="29435"/>
    <lineage>
        <taxon>Bacteria</taxon>
        <taxon>Pseudomonadati</taxon>
        <taxon>Pseudomonadota</taxon>
        <taxon>Gammaproteobacteria</taxon>
        <taxon>Pseudomonadales</taxon>
        <taxon>Pseudomonadaceae</taxon>
        <taxon>Phytopseudomonas</taxon>
    </lineage>
</organism>
<evidence type="ECO:0000256" key="1">
    <source>
        <dbReference type="ARBA" id="ARBA00000085"/>
    </source>
</evidence>
<dbReference type="SMART" id="SM00387">
    <property type="entry name" value="HATPase_c"/>
    <property type="match status" value="1"/>
</dbReference>
<dbReference type="Gene3D" id="1.20.120.620">
    <property type="entry name" value="Backbone structure of the membrane domain of e. Coli histidine kinase receptor kdpd"/>
    <property type="match status" value="1"/>
</dbReference>
<dbReference type="Gene3D" id="1.10.287.130">
    <property type="match status" value="1"/>
</dbReference>
<dbReference type="PANTHER" id="PTHR43065:SF42">
    <property type="entry name" value="TWO-COMPONENT SENSOR PPRA"/>
    <property type="match status" value="1"/>
</dbReference>
<dbReference type="InterPro" id="IPR000014">
    <property type="entry name" value="PAS"/>
</dbReference>
<evidence type="ECO:0000259" key="18">
    <source>
        <dbReference type="PROSITE" id="PS50110"/>
    </source>
</evidence>
<reference evidence="19 20" key="1">
    <citation type="submission" date="2016-10" db="EMBL/GenBank/DDBJ databases">
        <authorList>
            <person name="de Groot N.N."/>
        </authorList>
    </citation>
    <scope>NUCLEOTIDE SEQUENCE [LARGE SCALE GENOMIC DNA]</scope>
    <source>
        <strain evidence="19 20">LMG 18387</strain>
    </source>
</reference>
<dbReference type="EC" id="2.7.13.3" evidence="3"/>
<dbReference type="Pfam" id="PF00512">
    <property type="entry name" value="HisKA"/>
    <property type="match status" value="1"/>
</dbReference>
<dbReference type="InterPro" id="IPR003594">
    <property type="entry name" value="HATPase_dom"/>
</dbReference>
<dbReference type="SUPFAM" id="SSF52172">
    <property type="entry name" value="CheY-like"/>
    <property type="match status" value="1"/>
</dbReference>
<dbReference type="NCBIfam" id="TIGR00229">
    <property type="entry name" value="sensory_box"/>
    <property type="match status" value="1"/>
</dbReference>
<name>A0A1G8D4R4_9GAMM</name>
<dbReference type="Pfam" id="PF02518">
    <property type="entry name" value="HATPase_c"/>
    <property type="match status" value="1"/>
</dbReference>
<evidence type="ECO:0000256" key="4">
    <source>
        <dbReference type="ARBA" id="ARBA00022553"/>
    </source>
</evidence>
<keyword evidence="6 16" id="KW-0812">Transmembrane</keyword>
<evidence type="ECO:0000256" key="9">
    <source>
        <dbReference type="ARBA" id="ARBA00022840"/>
    </source>
</evidence>
<keyword evidence="12 16" id="KW-0472">Membrane</keyword>
<evidence type="ECO:0000256" key="15">
    <source>
        <dbReference type="SAM" id="MobiDB-lite"/>
    </source>
</evidence>
<dbReference type="Gene3D" id="3.30.450.20">
    <property type="entry name" value="PAS domain"/>
    <property type="match status" value="1"/>
</dbReference>
<keyword evidence="7" id="KW-0547">Nucleotide-binding</keyword>
<comment type="catalytic activity">
    <reaction evidence="1">
        <text>ATP + protein L-histidine = ADP + protein N-phospho-L-histidine.</text>
        <dbReference type="EC" id="2.7.13.3"/>
    </reaction>
</comment>
<feature type="region of interest" description="Disordered" evidence="15">
    <location>
        <begin position="518"/>
        <end position="540"/>
    </location>
</feature>
<dbReference type="InterPro" id="IPR005467">
    <property type="entry name" value="His_kinase_dom"/>
</dbReference>
<dbReference type="GO" id="GO:0000155">
    <property type="term" value="F:phosphorelay sensor kinase activity"/>
    <property type="evidence" value="ECO:0007669"/>
    <property type="project" value="InterPro"/>
</dbReference>
<dbReference type="PANTHER" id="PTHR43065">
    <property type="entry name" value="SENSOR HISTIDINE KINASE"/>
    <property type="match status" value="1"/>
</dbReference>
<evidence type="ECO:0000256" key="13">
    <source>
        <dbReference type="PROSITE-ProRule" id="PRU00169"/>
    </source>
</evidence>
<evidence type="ECO:0000256" key="10">
    <source>
        <dbReference type="ARBA" id="ARBA00022989"/>
    </source>
</evidence>
<evidence type="ECO:0000313" key="20">
    <source>
        <dbReference type="Proteomes" id="UP000198606"/>
    </source>
</evidence>
<feature type="transmembrane region" description="Helical" evidence="16">
    <location>
        <begin position="120"/>
        <end position="141"/>
    </location>
</feature>